<keyword evidence="3 5" id="KW-0378">Hydrolase</keyword>
<name>A0A6I6MJY3_9CAUL</name>
<dbReference type="SUPFAM" id="SSF52743">
    <property type="entry name" value="Subtilisin-like"/>
    <property type="match status" value="1"/>
</dbReference>
<feature type="chain" id="PRO_5026340863" evidence="7">
    <location>
        <begin position="22"/>
        <end position="420"/>
    </location>
</feature>
<keyword evidence="10" id="KW-1185">Reference proteome</keyword>
<feature type="active site" description="Charge relay system" evidence="5">
    <location>
        <position position="217"/>
    </location>
</feature>
<evidence type="ECO:0000256" key="3">
    <source>
        <dbReference type="ARBA" id="ARBA00022801"/>
    </source>
</evidence>
<evidence type="ECO:0000259" key="8">
    <source>
        <dbReference type="Pfam" id="PF00082"/>
    </source>
</evidence>
<evidence type="ECO:0000256" key="6">
    <source>
        <dbReference type="RuleBase" id="RU003355"/>
    </source>
</evidence>
<evidence type="ECO:0000313" key="9">
    <source>
        <dbReference type="EMBL" id="QGZ94989.1"/>
    </source>
</evidence>
<dbReference type="KEGG" id="tsv:DSM104635_01825"/>
<feature type="signal peptide" evidence="7">
    <location>
        <begin position="1"/>
        <end position="21"/>
    </location>
</feature>
<evidence type="ECO:0000313" key="10">
    <source>
        <dbReference type="Proteomes" id="UP000431269"/>
    </source>
</evidence>
<feature type="domain" description="Peptidase S8/S53" evidence="8">
    <location>
        <begin position="180"/>
        <end position="378"/>
    </location>
</feature>
<dbReference type="InterPro" id="IPR000209">
    <property type="entry name" value="Peptidase_S8/S53_dom"/>
</dbReference>
<accession>A0A6I6MJY3</accession>
<dbReference type="InterPro" id="IPR023827">
    <property type="entry name" value="Peptidase_S8_Asp-AS"/>
</dbReference>
<evidence type="ECO:0000256" key="2">
    <source>
        <dbReference type="ARBA" id="ARBA00022670"/>
    </source>
</evidence>
<dbReference type="InterPro" id="IPR023828">
    <property type="entry name" value="Peptidase_S8_Ser-AS"/>
</dbReference>
<dbReference type="InterPro" id="IPR022398">
    <property type="entry name" value="Peptidase_S8_His-AS"/>
</dbReference>
<dbReference type="PANTHER" id="PTHR43806">
    <property type="entry name" value="PEPTIDASE S8"/>
    <property type="match status" value="1"/>
</dbReference>
<dbReference type="EC" id="3.4.21.62" evidence="9"/>
<dbReference type="PROSITE" id="PS00138">
    <property type="entry name" value="SUBTILASE_SER"/>
    <property type="match status" value="1"/>
</dbReference>
<dbReference type="GO" id="GO:0004252">
    <property type="term" value="F:serine-type endopeptidase activity"/>
    <property type="evidence" value="ECO:0007669"/>
    <property type="project" value="UniProtKB-UniRule"/>
</dbReference>
<organism evidence="9 10">
    <name type="scientific">Terricaulis silvestris</name>
    <dbReference type="NCBI Taxonomy" id="2686094"/>
    <lineage>
        <taxon>Bacteria</taxon>
        <taxon>Pseudomonadati</taxon>
        <taxon>Pseudomonadota</taxon>
        <taxon>Alphaproteobacteria</taxon>
        <taxon>Caulobacterales</taxon>
        <taxon>Caulobacteraceae</taxon>
        <taxon>Terricaulis</taxon>
    </lineage>
</organism>
<dbReference type="GO" id="GO:0006508">
    <property type="term" value="P:proteolysis"/>
    <property type="evidence" value="ECO:0007669"/>
    <property type="project" value="UniProtKB-KW"/>
</dbReference>
<reference evidence="10" key="1">
    <citation type="submission" date="2019-12" db="EMBL/GenBank/DDBJ databases">
        <title>Complete genome of Terracaulis silvestris 0127_4.</title>
        <authorList>
            <person name="Vieira S."/>
            <person name="Riedel T."/>
            <person name="Sproer C."/>
            <person name="Pascual J."/>
            <person name="Boedeker C."/>
            <person name="Overmann J."/>
        </authorList>
    </citation>
    <scope>NUCLEOTIDE SEQUENCE [LARGE SCALE GENOMIC DNA]</scope>
    <source>
        <strain evidence="10">0127_4</strain>
    </source>
</reference>
<dbReference type="PROSITE" id="PS00136">
    <property type="entry name" value="SUBTILASE_ASP"/>
    <property type="match status" value="1"/>
</dbReference>
<feature type="active site" description="Charge relay system" evidence="5">
    <location>
        <position position="188"/>
    </location>
</feature>
<dbReference type="RefSeq" id="WP_158765884.1">
    <property type="nucleotide sequence ID" value="NZ_CP047045.1"/>
</dbReference>
<proteinExistence type="inferred from homology"/>
<comment type="similarity">
    <text evidence="1 5 6">Belongs to the peptidase S8 family.</text>
</comment>
<evidence type="ECO:0000256" key="7">
    <source>
        <dbReference type="SAM" id="SignalP"/>
    </source>
</evidence>
<dbReference type="PANTHER" id="PTHR43806:SF11">
    <property type="entry name" value="CEREVISIN-RELATED"/>
    <property type="match status" value="1"/>
</dbReference>
<evidence type="ECO:0000256" key="1">
    <source>
        <dbReference type="ARBA" id="ARBA00011073"/>
    </source>
</evidence>
<dbReference type="AlphaFoldDB" id="A0A6I6MJY3"/>
<dbReference type="Proteomes" id="UP000431269">
    <property type="component" value="Chromosome"/>
</dbReference>
<sequence>MLFKRLLILAVAVAAASVASAQVLPGVPGVGGTVGGVLSDPLGEVEQTTRDVSRVSTRELRNARDVAARQLLRRYPNQIDTDPDGAIVVRREIVAIAPSEAALAAAQARGFTVGAAVESGDLGLNVVVLRAPANMPTRRAVELLREIDPDGAYDYNHIYLGAGDTPSIAKQARDRTGSTAGVRIGLIDSGVDADHPAFAGANIQQRGFGGEARVGAHGTAVASLIAGTQGAAPGATLYVADVYGGAPTGGGATAIVAALGWLVQSHARVINISLVGPNNRAVDAAVRAAIARGAVIVAAVGNDGPAAAPLYPASYPGVVGVTGVDARNRVLPEAGRGAQVDFAAPGSDFSAASLGRRYAAIRGTSYAAPIVTGLLARAGGNAAALANDAIDLGPRGADRTFGAGLVGQDIRDSARRLARR</sequence>
<dbReference type="InterPro" id="IPR050131">
    <property type="entry name" value="Peptidase_S8_subtilisin-like"/>
</dbReference>
<feature type="active site" description="Charge relay system" evidence="5">
    <location>
        <position position="365"/>
    </location>
</feature>
<evidence type="ECO:0000256" key="5">
    <source>
        <dbReference type="PROSITE-ProRule" id="PRU01240"/>
    </source>
</evidence>
<dbReference type="EMBL" id="CP047045">
    <property type="protein sequence ID" value="QGZ94989.1"/>
    <property type="molecule type" value="Genomic_DNA"/>
</dbReference>
<dbReference type="PRINTS" id="PR00723">
    <property type="entry name" value="SUBTILISIN"/>
</dbReference>
<dbReference type="CDD" id="cd05561">
    <property type="entry name" value="Peptidases_S8_4"/>
    <property type="match status" value="1"/>
</dbReference>
<gene>
    <name evidence="9" type="primary">aprE</name>
    <name evidence="9" type="ORF">DSM104635_01825</name>
</gene>
<dbReference type="InterPro" id="IPR036852">
    <property type="entry name" value="Peptidase_S8/S53_dom_sf"/>
</dbReference>
<dbReference type="InterPro" id="IPR015500">
    <property type="entry name" value="Peptidase_S8_subtilisin-rel"/>
</dbReference>
<dbReference type="PROSITE" id="PS00137">
    <property type="entry name" value="SUBTILASE_HIS"/>
    <property type="match status" value="1"/>
</dbReference>
<evidence type="ECO:0000256" key="4">
    <source>
        <dbReference type="ARBA" id="ARBA00022825"/>
    </source>
</evidence>
<keyword evidence="4 5" id="KW-0720">Serine protease</keyword>
<dbReference type="PROSITE" id="PS51892">
    <property type="entry name" value="SUBTILASE"/>
    <property type="match status" value="1"/>
</dbReference>
<dbReference type="Gene3D" id="3.40.50.200">
    <property type="entry name" value="Peptidase S8/S53 domain"/>
    <property type="match status" value="1"/>
</dbReference>
<dbReference type="Pfam" id="PF00082">
    <property type="entry name" value="Peptidase_S8"/>
    <property type="match status" value="1"/>
</dbReference>
<keyword evidence="2 5" id="KW-0645">Protease</keyword>
<keyword evidence="7" id="KW-0732">Signal</keyword>
<protein>
    <submittedName>
        <fullName evidence="9">Subtilisin E</fullName>
        <ecNumber evidence="9">3.4.21.62</ecNumber>
    </submittedName>
</protein>